<dbReference type="AlphaFoldDB" id="A0A6A3HJF1"/>
<proteinExistence type="predicted"/>
<dbReference type="OrthoDB" id="109514at2759"/>
<evidence type="ECO:0000313" key="3">
    <source>
        <dbReference type="Proteomes" id="UP000435112"/>
    </source>
</evidence>
<feature type="region of interest" description="Disordered" evidence="1">
    <location>
        <begin position="1"/>
        <end position="42"/>
    </location>
</feature>
<accession>A0A6A3HJF1</accession>
<sequence length="350" mass="39477">MSPATSARRSSPRRVSLDANTPNQDRAAQGPDRRSSPYQRRSPRLELLREVVSSHDPLIKLSVDVRLKNTVNQRLSSSGRIGTHRVQCDTWDEVKTKLWDIIRSQLKPLAVLTGTPPVWAVDEHDPAIEMFEKYTSMRMNTKMLDPWTSAKDRRYLSRNQHESVLLSVYKYGNEISTIGQLADFEDQCIGPAATDRGGAATEELHQLMISLLKEKWGATLTAQDMSWRLWASLVLKKPRPQHEREIAKGPPSSLITQFKSASNASDQHLQRVQRSVKMAKKVVQGMQAKVKHFEQTVQVLQTAIVSMNQMLENHLDVIEAMGEDVVIQPDSTEVMSALADIPNQEDVDHA</sequence>
<dbReference type="EMBL" id="QXFU01004162">
    <property type="protein sequence ID" value="KAE8970339.1"/>
    <property type="molecule type" value="Genomic_DNA"/>
</dbReference>
<protein>
    <submittedName>
        <fullName evidence="2">Uncharacterized protein</fullName>
    </submittedName>
</protein>
<dbReference type="Proteomes" id="UP000435112">
    <property type="component" value="Unassembled WGS sequence"/>
</dbReference>
<reference evidence="2 3" key="1">
    <citation type="submission" date="2018-09" db="EMBL/GenBank/DDBJ databases">
        <title>Genomic investigation of the strawberry pathogen Phytophthora fragariae indicates pathogenicity is determined by transcriptional variation in three key races.</title>
        <authorList>
            <person name="Adams T.M."/>
            <person name="Armitage A.D."/>
            <person name="Sobczyk M.K."/>
            <person name="Bates H.J."/>
            <person name="Dunwell J.M."/>
            <person name="Nellist C.F."/>
            <person name="Harrison R.J."/>
        </authorList>
    </citation>
    <scope>NUCLEOTIDE SEQUENCE [LARGE SCALE GENOMIC DNA]</scope>
    <source>
        <strain evidence="2 3">SCRP324</strain>
    </source>
</reference>
<evidence type="ECO:0000256" key="1">
    <source>
        <dbReference type="SAM" id="MobiDB-lite"/>
    </source>
</evidence>
<gene>
    <name evidence="2" type="ORF">PR002_g27147</name>
</gene>
<name>A0A6A3HJF1_9STRA</name>
<comment type="caution">
    <text evidence="2">The sequence shown here is derived from an EMBL/GenBank/DDBJ whole genome shotgun (WGS) entry which is preliminary data.</text>
</comment>
<organism evidence="2 3">
    <name type="scientific">Phytophthora rubi</name>
    <dbReference type="NCBI Taxonomy" id="129364"/>
    <lineage>
        <taxon>Eukaryota</taxon>
        <taxon>Sar</taxon>
        <taxon>Stramenopiles</taxon>
        <taxon>Oomycota</taxon>
        <taxon>Peronosporomycetes</taxon>
        <taxon>Peronosporales</taxon>
        <taxon>Peronosporaceae</taxon>
        <taxon>Phytophthora</taxon>
    </lineage>
</organism>
<evidence type="ECO:0000313" key="2">
    <source>
        <dbReference type="EMBL" id="KAE8970339.1"/>
    </source>
</evidence>